<dbReference type="Proteomes" id="UP000233256">
    <property type="component" value="Unassembled WGS sequence"/>
</dbReference>
<evidence type="ECO:0000256" key="2">
    <source>
        <dbReference type="SAM" id="MobiDB-lite"/>
    </source>
</evidence>
<comment type="caution">
    <text evidence="4">The sequence shown here is derived from an EMBL/GenBank/DDBJ whole genome shotgun (WGS) entry which is preliminary data.</text>
</comment>
<accession>A0A2N1PN87</accession>
<feature type="transmembrane region" description="Helical" evidence="3">
    <location>
        <begin position="149"/>
        <end position="168"/>
    </location>
</feature>
<keyword evidence="3" id="KW-1133">Transmembrane helix</keyword>
<feature type="region of interest" description="Disordered" evidence="2">
    <location>
        <begin position="52"/>
        <end position="82"/>
    </location>
</feature>
<feature type="transmembrane region" description="Helical" evidence="3">
    <location>
        <begin position="174"/>
        <end position="198"/>
    </location>
</feature>
<evidence type="ECO:0000313" key="4">
    <source>
        <dbReference type="EMBL" id="PKK89818.1"/>
    </source>
</evidence>
<dbReference type="AlphaFoldDB" id="A0A2N1PN87"/>
<dbReference type="EMBL" id="PGXC01000011">
    <property type="protein sequence ID" value="PKK89818.1"/>
    <property type="molecule type" value="Genomic_DNA"/>
</dbReference>
<evidence type="ECO:0000256" key="3">
    <source>
        <dbReference type="SAM" id="Phobius"/>
    </source>
</evidence>
<evidence type="ECO:0000256" key="1">
    <source>
        <dbReference type="SAM" id="Coils"/>
    </source>
</evidence>
<keyword evidence="3" id="KW-0472">Membrane</keyword>
<gene>
    <name evidence="4" type="ORF">CVV64_12400</name>
</gene>
<feature type="transmembrane region" description="Helical" evidence="3">
    <location>
        <begin position="12"/>
        <end position="31"/>
    </location>
</feature>
<evidence type="ECO:0000313" key="5">
    <source>
        <dbReference type="Proteomes" id="UP000233256"/>
    </source>
</evidence>
<feature type="transmembrane region" description="Helical" evidence="3">
    <location>
        <begin position="219"/>
        <end position="241"/>
    </location>
</feature>
<protein>
    <submittedName>
        <fullName evidence="4">Uncharacterized protein</fullName>
    </submittedName>
</protein>
<keyword evidence="1" id="KW-0175">Coiled coil</keyword>
<proteinExistence type="predicted"/>
<reference evidence="4 5" key="1">
    <citation type="journal article" date="2017" name="ISME J.">
        <title>Potential for microbial H2 and metal transformations associated with novel bacteria and archaea in deep terrestrial subsurface sediments.</title>
        <authorList>
            <person name="Hernsdorf A.W."/>
            <person name="Amano Y."/>
            <person name="Miyakawa K."/>
            <person name="Ise K."/>
            <person name="Suzuki Y."/>
            <person name="Anantharaman K."/>
            <person name="Probst A."/>
            <person name="Burstein D."/>
            <person name="Thomas B.C."/>
            <person name="Banfield J.F."/>
        </authorList>
    </citation>
    <scope>NUCLEOTIDE SEQUENCE [LARGE SCALE GENOMIC DNA]</scope>
    <source>
        <strain evidence="4">HGW-Wallbacteria-1</strain>
    </source>
</reference>
<organism evidence="4 5">
    <name type="scientific">Candidatus Wallbacteria bacterium HGW-Wallbacteria-1</name>
    <dbReference type="NCBI Taxonomy" id="2013854"/>
    <lineage>
        <taxon>Bacteria</taxon>
        <taxon>Candidatus Walliibacteriota</taxon>
    </lineage>
</organism>
<keyword evidence="3" id="KW-0812">Transmembrane</keyword>
<feature type="coiled-coil region" evidence="1">
    <location>
        <begin position="665"/>
        <end position="692"/>
    </location>
</feature>
<name>A0A2N1PN87_9BACT</name>
<sequence>MRGLVSKSLYARALMTFILSVSILLISPGILENFDAFARELPVSADAVAPIADPSSTTPPAVSKLADTGAQTAGGGTSASDAAQTVRITPGSVVTIDQKIPDLKAKPVGGVVAAAADTTRNVTSKVVTAVKSDVGNIISGKEMSKLEKILWSIGKAVVPTIAVIAFAATVACPVTWLVVGTIAIGALAGGGMSLLADWRANHFKEDGKKKASVDMFRDASIAAVTNAVAAPFTLIGGSLVAQAGKFTMLNVAKSAALQGATSFVSGVASKAAGGATLNLWDKNYYKKGEQAEKKQAELDAMLSKYEQGTGDIPPEELARMEELMAEIDELKKGTYDTDDFKKDVSGSAVDGVIGGFLGGIGTHFAANTKIAKRASMALFKNTKNAGSVAQVVVSNPFNFASGASKARIEQVLIEDDIKDMQKQRDALPADSPARKFYDSKINILTKQRDDIDIWRAGTDQMVNSLITNSVGLGVSVAKTRLYDIPKAKKAAVNQDYRKENGEWQKAGDAKSAYLTRKGSAPKRADFANDADFDAAVAQHRQEVASLKSDWKSAEKAAVASDKLPENKAVRDEISKRYDTNKAIDERLEIARIYGDEAYKKARVELVKENGKVETWKDGRKVFVIREKGKIKKRIELDPNDPDGSLNAKLDDIVTQSIKSEYAQKVVSTQKSIDDMEAKMKDYQNLKENGKLETWSDGTRHFIVRNEKGQMTRNITINPKVKNWQNDPQIKQIEAAGLTVKPSAYKAAIVQKRIAELKTNGASDAEIRSATAGFVKDADTAMVQNFGGSMWDCVKHEALAGQLSKVQFDGMGTSTLKTKISSLLSKQPDAIRKGLVNEYVKEVNAGINEELTPHVATGSSYGDKALKSLIERSVTTTTGIISDETQDAVGGQFDRVLQGL</sequence>